<accession>A0A978V1B7</accession>
<proteinExistence type="predicted"/>
<evidence type="ECO:0000313" key="1">
    <source>
        <dbReference type="EMBL" id="KAH7521150.1"/>
    </source>
</evidence>
<dbReference type="AlphaFoldDB" id="A0A978V1B7"/>
<protein>
    <submittedName>
        <fullName evidence="1">Uncharacterized protein</fullName>
    </submittedName>
</protein>
<organism evidence="1 2">
    <name type="scientific">Ziziphus jujuba var. spinosa</name>
    <dbReference type="NCBI Taxonomy" id="714518"/>
    <lineage>
        <taxon>Eukaryota</taxon>
        <taxon>Viridiplantae</taxon>
        <taxon>Streptophyta</taxon>
        <taxon>Embryophyta</taxon>
        <taxon>Tracheophyta</taxon>
        <taxon>Spermatophyta</taxon>
        <taxon>Magnoliopsida</taxon>
        <taxon>eudicotyledons</taxon>
        <taxon>Gunneridae</taxon>
        <taxon>Pentapetalae</taxon>
        <taxon>rosids</taxon>
        <taxon>fabids</taxon>
        <taxon>Rosales</taxon>
        <taxon>Rhamnaceae</taxon>
        <taxon>Paliureae</taxon>
        <taxon>Ziziphus</taxon>
    </lineage>
</organism>
<comment type="caution">
    <text evidence="1">The sequence shown here is derived from an EMBL/GenBank/DDBJ whole genome shotgun (WGS) entry which is preliminary data.</text>
</comment>
<dbReference type="Proteomes" id="UP000813462">
    <property type="component" value="Unassembled WGS sequence"/>
</dbReference>
<gene>
    <name evidence="1" type="ORF">FEM48_Zijuj07G0002700</name>
</gene>
<dbReference type="EMBL" id="JAEACU010000007">
    <property type="protein sequence ID" value="KAH7521150.1"/>
    <property type="molecule type" value="Genomic_DNA"/>
</dbReference>
<reference evidence="1" key="1">
    <citation type="journal article" date="2021" name="Front. Plant Sci.">
        <title>Chromosome-Scale Genome Assembly for Chinese Sour Jujube and Insights Into Its Genome Evolution and Domestication Signature.</title>
        <authorList>
            <person name="Shen L.-Y."/>
            <person name="Luo H."/>
            <person name="Wang X.-L."/>
            <person name="Wang X.-M."/>
            <person name="Qiu X.-J."/>
            <person name="Liu H."/>
            <person name="Zhou S.-S."/>
            <person name="Jia K.-H."/>
            <person name="Nie S."/>
            <person name="Bao Y.-T."/>
            <person name="Zhang R.-G."/>
            <person name="Yun Q.-Z."/>
            <person name="Chai Y.-H."/>
            <person name="Lu J.-Y."/>
            <person name="Li Y."/>
            <person name="Zhao S.-W."/>
            <person name="Mao J.-F."/>
            <person name="Jia S.-G."/>
            <person name="Mao Y.-M."/>
        </authorList>
    </citation>
    <scope>NUCLEOTIDE SEQUENCE</scope>
    <source>
        <strain evidence="1">AT0</strain>
        <tissue evidence="1">Leaf</tissue>
    </source>
</reference>
<sequence length="152" mass="16845">MLIKIDVKKAYDGLKWAFITKALKLWGSIDLQLYKNVLVGCKAKQEPFLNLKGLGNICKPKKDLWVHGVTGKTSKVKEHVDGSQAKRVANLLDPTSLGWNETKLQEPCDQETIEAISRQALLVEQQSKGAEGEWEKIVAMECFNLGPPGVGL</sequence>
<name>A0A978V1B7_ZIZJJ</name>
<evidence type="ECO:0000313" key="2">
    <source>
        <dbReference type="Proteomes" id="UP000813462"/>
    </source>
</evidence>